<evidence type="ECO:0000256" key="6">
    <source>
        <dbReference type="PROSITE-ProRule" id="PRU01016"/>
    </source>
</evidence>
<evidence type="ECO:0000256" key="7">
    <source>
        <dbReference type="RuleBase" id="RU000416"/>
    </source>
</evidence>
<sequence length="418" mass="48085">MPKSLRFIDLFAGAGGLSEGFIRAGFEPIAHVEADLSACFTLKTRQAFHWLNKNDKSHIYADYLNNKISRDELYNCVPKIETDSVINKFIDKESLPQIFQEIDRLIGEQNIDLIIGGPPCQAYSLIGRARGNMVNDDRNHLYIYYGEFLKRYSPKYFVFENVLGLLTAKDPSGSLYFDKMKALFVEIGYSIEYKILAANEYGVLQNRKRIILVGKKDHFSEESFYPDPEKWNPEVNVEELFADLPKIKAGGGTPTPQKYLNYQSEWLQKSGIKGKFPLTWHQARPHSEQDLEIYRFAVTLWNKEKRRLRYNDLPTRLKSHKGTDSFVDRFKVVAADLPATHTVVAHISKDGHHYIHPDIEQNRSITPREAARIQTFPDDYYFENSSGKPARTSAFKQIGNAVPVLLAQKIAEQLLRNW</sequence>
<name>A0AAE8G8B8_ACIPI</name>
<comment type="caution">
    <text evidence="9">The sequence shown here is derived from an EMBL/GenBank/DDBJ whole genome shotgun (WGS) entry which is preliminary data.</text>
</comment>
<organism evidence="9 10">
    <name type="scientific">Acinetobacter pittii</name>
    <name type="common">Acinetobacter genomosp. 3</name>
    <dbReference type="NCBI Taxonomy" id="48296"/>
    <lineage>
        <taxon>Bacteria</taxon>
        <taxon>Pseudomonadati</taxon>
        <taxon>Pseudomonadota</taxon>
        <taxon>Gammaproteobacteria</taxon>
        <taxon>Moraxellales</taxon>
        <taxon>Moraxellaceae</taxon>
        <taxon>Acinetobacter</taxon>
        <taxon>Acinetobacter calcoaceticus/baumannii complex</taxon>
    </lineage>
</organism>
<evidence type="ECO:0000256" key="4">
    <source>
        <dbReference type="ARBA" id="ARBA00022747"/>
    </source>
</evidence>
<dbReference type="InterPro" id="IPR031303">
    <property type="entry name" value="C5_meth_CS"/>
</dbReference>
<dbReference type="Proteomes" id="UP000294065">
    <property type="component" value="Unassembled WGS sequence"/>
</dbReference>
<dbReference type="RefSeq" id="WP_130173583.1">
    <property type="nucleotide sequence ID" value="NZ_JAHPUC010000003.1"/>
</dbReference>
<proteinExistence type="inferred from homology"/>
<dbReference type="GO" id="GO:0044027">
    <property type="term" value="P:negative regulation of gene expression via chromosomal CpG island methylation"/>
    <property type="evidence" value="ECO:0007669"/>
    <property type="project" value="TreeGrafter"/>
</dbReference>
<gene>
    <name evidence="9" type="ORF">EXD98_13620</name>
</gene>
<dbReference type="PANTHER" id="PTHR10629:SF52">
    <property type="entry name" value="DNA (CYTOSINE-5)-METHYLTRANSFERASE 1"/>
    <property type="match status" value="1"/>
</dbReference>
<reference evidence="9 10" key="1">
    <citation type="submission" date="2019-02" db="EMBL/GenBank/DDBJ databases">
        <title>The Batch Genome Submission of Acinetobacter spp. strains.</title>
        <authorList>
            <person name="Qin J."/>
            <person name="Hu Y."/>
            <person name="Ye H."/>
            <person name="Wei L."/>
            <person name="Feng Y."/>
            <person name="Zong Z."/>
        </authorList>
    </citation>
    <scope>NUCLEOTIDE SEQUENCE [LARGE SCALE GENOMIC DNA]</scope>
    <source>
        <strain evidence="9 10">WCHAP100012</strain>
    </source>
</reference>
<evidence type="ECO:0000256" key="5">
    <source>
        <dbReference type="ARBA" id="ARBA00047422"/>
    </source>
</evidence>
<evidence type="ECO:0000313" key="10">
    <source>
        <dbReference type="Proteomes" id="UP000294065"/>
    </source>
</evidence>
<dbReference type="EC" id="2.1.1.37" evidence="8"/>
<feature type="active site" evidence="6">
    <location>
        <position position="120"/>
    </location>
</feature>
<dbReference type="PANTHER" id="PTHR10629">
    <property type="entry name" value="CYTOSINE-SPECIFIC METHYLTRANSFERASE"/>
    <property type="match status" value="1"/>
</dbReference>
<dbReference type="InterPro" id="IPR018117">
    <property type="entry name" value="C5_DNA_meth_AS"/>
</dbReference>
<comment type="similarity">
    <text evidence="6 7">Belongs to the class I-like SAM-binding methyltransferase superfamily. C5-methyltransferase family.</text>
</comment>
<keyword evidence="1 6" id="KW-0489">Methyltransferase</keyword>
<dbReference type="GO" id="GO:0003677">
    <property type="term" value="F:DNA binding"/>
    <property type="evidence" value="ECO:0007669"/>
    <property type="project" value="TreeGrafter"/>
</dbReference>
<dbReference type="Gene3D" id="3.90.120.10">
    <property type="entry name" value="DNA Methylase, subunit A, domain 2"/>
    <property type="match status" value="1"/>
</dbReference>
<dbReference type="GO" id="GO:0003886">
    <property type="term" value="F:DNA (cytosine-5-)-methyltransferase activity"/>
    <property type="evidence" value="ECO:0007669"/>
    <property type="project" value="UniProtKB-EC"/>
</dbReference>
<protein>
    <recommendedName>
        <fullName evidence="8">Cytosine-specific methyltransferase</fullName>
        <ecNumber evidence="8">2.1.1.37</ecNumber>
    </recommendedName>
</protein>
<evidence type="ECO:0000256" key="8">
    <source>
        <dbReference type="RuleBase" id="RU000417"/>
    </source>
</evidence>
<evidence type="ECO:0000256" key="3">
    <source>
        <dbReference type="ARBA" id="ARBA00022691"/>
    </source>
</evidence>
<dbReference type="PROSITE" id="PS00094">
    <property type="entry name" value="C5_MTASE_1"/>
    <property type="match status" value="1"/>
</dbReference>
<evidence type="ECO:0000313" key="9">
    <source>
        <dbReference type="EMBL" id="RZH27625.1"/>
    </source>
</evidence>
<dbReference type="PROSITE" id="PS51679">
    <property type="entry name" value="SAM_MT_C5"/>
    <property type="match status" value="1"/>
</dbReference>
<dbReference type="GO" id="GO:0032259">
    <property type="term" value="P:methylation"/>
    <property type="evidence" value="ECO:0007669"/>
    <property type="project" value="UniProtKB-KW"/>
</dbReference>
<evidence type="ECO:0000256" key="1">
    <source>
        <dbReference type="ARBA" id="ARBA00022603"/>
    </source>
</evidence>
<dbReference type="Gene3D" id="3.40.50.150">
    <property type="entry name" value="Vaccinia Virus protein VP39"/>
    <property type="match status" value="1"/>
</dbReference>
<comment type="catalytic activity">
    <reaction evidence="5 8">
        <text>a 2'-deoxycytidine in DNA + S-adenosyl-L-methionine = a 5-methyl-2'-deoxycytidine in DNA + S-adenosyl-L-homocysteine + H(+)</text>
        <dbReference type="Rhea" id="RHEA:13681"/>
        <dbReference type="Rhea" id="RHEA-COMP:11369"/>
        <dbReference type="Rhea" id="RHEA-COMP:11370"/>
        <dbReference type="ChEBI" id="CHEBI:15378"/>
        <dbReference type="ChEBI" id="CHEBI:57856"/>
        <dbReference type="ChEBI" id="CHEBI:59789"/>
        <dbReference type="ChEBI" id="CHEBI:85452"/>
        <dbReference type="ChEBI" id="CHEBI:85454"/>
        <dbReference type="EC" id="2.1.1.37"/>
    </reaction>
</comment>
<keyword evidence="4" id="KW-0680">Restriction system</keyword>
<accession>A0AAE8G8B8</accession>
<dbReference type="EMBL" id="SGTH01000005">
    <property type="protein sequence ID" value="RZH27625.1"/>
    <property type="molecule type" value="Genomic_DNA"/>
</dbReference>
<dbReference type="InterPro" id="IPR050390">
    <property type="entry name" value="C5-Methyltransferase"/>
</dbReference>
<dbReference type="AlphaFoldDB" id="A0AAE8G8B8"/>
<dbReference type="GO" id="GO:0009307">
    <property type="term" value="P:DNA restriction-modification system"/>
    <property type="evidence" value="ECO:0007669"/>
    <property type="project" value="UniProtKB-KW"/>
</dbReference>
<keyword evidence="2 6" id="KW-0808">Transferase</keyword>
<dbReference type="InterPro" id="IPR001525">
    <property type="entry name" value="C5_MeTfrase"/>
</dbReference>
<keyword evidence="3 6" id="KW-0949">S-adenosyl-L-methionine</keyword>
<evidence type="ECO:0000256" key="2">
    <source>
        <dbReference type="ARBA" id="ARBA00022679"/>
    </source>
</evidence>
<dbReference type="SUPFAM" id="SSF53335">
    <property type="entry name" value="S-adenosyl-L-methionine-dependent methyltransferases"/>
    <property type="match status" value="1"/>
</dbReference>
<dbReference type="NCBIfam" id="TIGR00675">
    <property type="entry name" value="dcm"/>
    <property type="match status" value="1"/>
</dbReference>
<dbReference type="PRINTS" id="PR00105">
    <property type="entry name" value="C5METTRFRASE"/>
</dbReference>
<dbReference type="PROSITE" id="PS00095">
    <property type="entry name" value="C5_MTASE_2"/>
    <property type="match status" value="1"/>
</dbReference>
<dbReference type="Pfam" id="PF00145">
    <property type="entry name" value="DNA_methylase"/>
    <property type="match status" value="2"/>
</dbReference>
<dbReference type="InterPro" id="IPR029063">
    <property type="entry name" value="SAM-dependent_MTases_sf"/>
</dbReference>